<evidence type="ECO:0000313" key="4">
    <source>
        <dbReference type="EMBL" id="PLS02503.1"/>
    </source>
</evidence>
<organism evidence="4 5">
    <name type="scientific">Neobacillus cucumis</name>
    <dbReference type="NCBI Taxonomy" id="1740721"/>
    <lineage>
        <taxon>Bacteria</taxon>
        <taxon>Bacillati</taxon>
        <taxon>Bacillota</taxon>
        <taxon>Bacilli</taxon>
        <taxon>Bacillales</taxon>
        <taxon>Bacillaceae</taxon>
        <taxon>Neobacillus</taxon>
    </lineage>
</organism>
<dbReference type="GO" id="GO:0046872">
    <property type="term" value="F:metal ion binding"/>
    <property type="evidence" value="ECO:0007669"/>
    <property type="project" value="UniProtKB-KW"/>
</dbReference>
<dbReference type="AlphaFoldDB" id="A0A2N5HAF7"/>
<proteinExistence type="inferred from homology"/>
<accession>A0A2N5HAF7</accession>
<dbReference type="EMBL" id="PGVE01000071">
    <property type="protein sequence ID" value="PLS02503.1"/>
    <property type="molecule type" value="Genomic_DNA"/>
</dbReference>
<comment type="similarity">
    <text evidence="1">Belongs to the FAH family.</text>
</comment>
<dbReference type="GO" id="GO:0016787">
    <property type="term" value="F:hydrolase activity"/>
    <property type="evidence" value="ECO:0007669"/>
    <property type="project" value="UniProtKB-KW"/>
</dbReference>
<dbReference type="InterPro" id="IPR036663">
    <property type="entry name" value="Fumarylacetoacetase_C_sf"/>
</dbReference>
<dbReference type="PANTHER" id="PTHR42796:SF7">
    <property type="entry name" value="2-DEHYDRO-3-DEOXY-D-ARABINONATE DEHYDRATASE"/>
    <property type="match status" value="1"/>
</dbReference>
<dbReference type="InterPro" id="IPR051121">
    <property type="entry name" value="FAH"/>
</dbReference>
<feature type="domain" description="Fumarylacetoacetase-like C-terminal" evidence="3">
    <location>
        <begin position="110"/>
        <end position="287"/>
    </location>
</feature>
<dbReference type="SUPFAM" id="SSF56529">
    <property type="entry name" value="FAH"/>
    <property type="match status" value="1"/>
</dbReference>
<keyword evidence="5" id="KW-1185">Reference proteome</keyword>
<dbReference type="PANTHER" id="PTHR42796">
    <property type="entry name" value="FUMARYLACETOACETATE HYDROLASE DOMAIN-CONTAINING PROTEIN 2A-RELATED"/>
    <property type="match status" value="1"/>
</dbReference>
<sequence length="296" mass="33643">MRIICFQSCEGLEQMAAVTDSGEIYLLQQKSFLELMKEAENKNVTCLSLVHQTIKDSLPMEVKLEDLTLRLPLRSDEVWASGVTYLRSREARNLESKSTGESCYDKVYEAERPELFMKSTFHRTVGPETPVYIRTDSNWQIPEPELGLVLNRNGDIVGYTIGNDMSSRDIEGENPLYLPQAKIWKHSCSIGPSIRLAETVEDPYNLVISCRIYRNGTKVFEDYANTSQLKRKYNELISYLLRDNVVFDGTVLLTGTCIVPNEDFTLADGDVVEIEIPCIGVLRNPVQIQSRMNLVK</sequence>
<evidence type="ECO:0000256" key="2">
    <source>
        <dbReference type="ARBA" id="ARBA00022723"/>
    </source>
</evidence>
<dbReference type="Proteomes" id="UP000234950">
    <property type="component" value="Unassembled WGS sequence"/>
</dbReference>
<keyword evidence="2" id="KW-0479">Metal-binding</keyword>
<comment type="caution">
    <text evidence="4">The sequence shown here is derived from an EMBL/GenBank/DDBJ whole genome shotgun (WGS) entry which is preliminary data.</text>
</comment>
<dbReference type="RefSeq" id="WP_101649546.1">
    <property type="nucleotide sequence ID" value="NZ_PGVE01000071.1"/>
</dbReference>
<name>A0A2N5HAF7_9BACI</name>
<dbReference type="GO" id="GO:0044281">
    <property type="term" value="P:small molecule metabolic process"/>
    <property type="evidence" value="ECO:0007669"/>
    <property type="project" value="UniProtKB-ARBA"/>
</dbReference>
<dbReference type="Pfam" id="PF01557">
    <property type="entry name" value="FAA_hydrolase"/>
    <property type="match status" value="1"/>
</dbReference>
<gene>
    <name evidence="4" type="ORF">CVD27_19405</name>
</gene>
<dbReference type="Gene3D" id="3.90.850.10">
    <property type="entry name" value="Fumarylacetoacetase-like, C-terminal domain"/>
    <property type="match status" value="1"/>
</dbReference>
<dbReference type="OrthoDB" id="9779415at2"/>
<dbReference type="InterPro" id="IPR011234">
    <property type="entry name" value="Fumarylacetoacetase-like_C"/>
</dbReference>
<evidence type="ECO:0000259" key="3">
    <source>
        <dbReference type="Pfam" id="PF01557"/>
    </source>
</evidence>
<evidence type="ECO:0000256" key="1">
    <source>
        <dbReference type="ARBA" id="ARBA00010211"/>
    </source>
</evidence>
<protein>
    <submittedName>
        <fullName evidence="4">Fumarylacetoacetate hydrolase</fullName>
    </submittedName>
</protein>
<evidence type="ECO:0000313" key="5">
    <source>
        <dbReference type="Proteomes" id="UP000234950"/>
    </source>
</evidence>
<keyword evidence="4" id="KW-0378">Hydrolase</keyword>
<reference evidence="4 5" key="1">
    <citation type="submission" date="2017-11" db="EMBL/GenBank/DDBJ databases">
        <title>Comparitive Functional Genomics of Dry Heat Resistant strains isolated from the Viking Spacecraft.</title>
        <authorList>
            <person name="Seuylemezian A."/>
            <person name="Cooper K."/>
            <person name="Vaishampayan P."/>
        </authorList>
    </citation>
    <scope>NUCLEOTIDE SEQUENCE [LARGE SCALE GENOMIC DNA]</scope>
    <source>
        <strain evidence="4 5">V32-6</strain>
    </source>
</reference>